<sequence length="138" mass="15715">MQMVQHLFVLLLRARQNVARDEARNRMPIVLPVLGRVIGWRFRQRSGSDEDVRVKDHRSDRDQSDHDVVVEQILKLVPLEPGRCDGEVLRSMASRHRTGANECIFASLQQGRFVENRTNTGRNCPGTSQGAEDGHLFV</sequence>
<reference evidence="1" key="1">
    <citation type="submission" date="2013-07" db="EMBL/GenBank/DDBJ databases">
        <title>Transcriptome sequencing and developmental regulation of gene expression in Anopheles aquasalis.</title>
        <authorList>
            <consortium name="Brazilian Malaria Network (MCT/CNPq/MS/SCTIE/DECIT/PRONEX 555648/2009-5) and Research Network on Bioactive Molecules from Arthropod Vectors (NAP-MOBIARVE"/>
            <consortium name="University of Sao Paulo)"/>
            <person name="Marinotti O."/>
            <person name="Ribeiro J.M.C."/>
            <person name="Costa-da-Silva A.L."/>
            <person name="Silva M.C.P."/>
            <person name="Lopes A.R."/>
            <person name="Barros M.S."/>
            <person name="Sa-Nunes A."/>
            <person name="Konjin B.B."/>
            <person name="Carvalho E."/>
            <person name="Suesdek L."/>
            <person name="Silva-Neto M.A.C."/>
            <person name="Capurro M.L."/>
        </authorList>
    </citation>
    <scope>NUCLEOTIDE SEQUENCE</scope>
    <source>
        <tissue evidence="1">Whole body</tissue>
    </source>
</reference>
<dbReference type="EMBL" id="GAMD01002730">
    <property type="protein sequence ID" value="JAA98860.1"/>
    <property type="molecule type" value="mRNA"/>
</dbReference>
<accession>T1DNL8</accession>
<proteinExistence type="evidence at transcript level"/>
<organism evidence="1">
    <name type="scientific">Anopheles aquasalis</name>
    <name type="common">Malaria mosquito</name>
    <dbReference type="NCBI Taxonomy" id="42839"/>
    <lineage>
        <taxon>Eukaryota</taxon>
        <taxon>Metazoa</taxon>
        <taxon>Ecdysozoa</taxon>
        <taxon>Arthropoda</taxon>
        <taxon>Hexapoda</taxon>
        <taxon>Insecta</taxon>
        <taxon>Pterygota</taxon>
        <taxon>Neoptera</taxon>
        <taxon>Endopterygota</taxon>
        <taxon>Diptera</taxon>
        <taxon>Nematocera</taxon>
        <taxon>Culicoidea</taxon>
        <taxon>Culicidae</taxon>
        <taxon>Anophelinae</taxon>
        <taxon>Anopheles</taxon>
    </lineage>
</organism>
<evidence type="ECO:0000313" key="1">
    <source>
        <dbReference type="EMBL" id="JAA98860.1"/>
    </source>
</evidence>
<name>T1DNL8_ANOAQ</name>
<protein>
    <submittedName>
        <fullName evidence="1">Uncharacterized protein</fullName>
    </submittedName>
</protein>
<dbReference type="AlphaFoldDB" id="T1DNL8"/>